<keyword evidence="7" id="KW-1185">Reference proteome</keyword>
<evidence type="ECO:0000313" key="7">
    <source>
        <dbReference type="Proteomes" id="UP000007266"/>
    </source>
</evidence>
<dbReference type="PRINTS" id="PR00299">
    <property type="entry name" value="ACRYSTALLIN"/>
</dbReference>
<gene>
    <name evidence="6" type="primary">AUGUSTUS-3.0.2_05529</name>
    <name evidence="6" type="ORF">TcasGA2_TC005529</name>
</gene>
<dbReference type="PhylomeDB" id="D6WXQ7"/>
<feature type="compositionally biased region" description="Basic and acidic residues" evidence="4">
    <location>
        <begin position="160"/>
        <end position="171"/>
    </location>
</feature>
<dbReference type="GO" id="GO:0005737">
    <property type="term" value="C:cytoplasm"/>
    <property type="evidence" value="ECO:0000318"/>
    <property type="project" value="GO_Central"/>
</dbReference>
<dbReference type="KEGG" id="tca:662134"/>
<evidence type="ECO:0000256" key="1">
    <source>
        <dbReference type="ARBA" id="ARBA00023016"/>
    </source>
</evidence>
<dbReference type="AlphaFoldDB" id="D6WXQ7"/>
<dbReference type="Proteomes" id="UP000007266">
    <property type="component" value="Linkage group 8"/>
</dbReference>
<proteinExistence type="inferred from homology"/>
<dbReference type="PANTHER" id="PTHR45640">
    <property type="entry name" value="HEAT SHOCK PROTEIN HSP-12.2-RELATED"/>
    <property type="match status" value="1"/>
</dbReference>
<dbReference type="GO" id="GO:0051082">
    <property type="term" value="F:unfolded protein binding"/>
    <property type="evidence" value="ECO:0000318"/>
    <property type="project" value="GO_Central"/>
</dbReference>
<evidence type="ECO:0000259" key="5">
    <source>
        <dbReference type="PROSITE" id="PS01031"/>
    </source>
</evidence>
<dbReference type="InterPro" id="IPR002068">
    <property type="entry name" value="A-crystallin/Hsp20_dom"/>
</dbReference>
<dbReference type="InterPro" id="IPR008978">
    <property type="entry name" value="HSP20-like_chaperone"/>
</dbReference>
<dbReference type="PANTHER" id="PTHR45640:SF13">
    <property type="entry name" value="HEAT SHOCK PROTEIN 22-RELATED"/>
    <property type="match status" value="1"/>
</dbReference>
<dbReference type="OMA" id="RMMANTM"/>
<dbReference type="InParanoid" id="D6WXQ7"/>
<feature type="domain" description="SHSP" evidence="5">
    <location>
        <begin position="45"/>
        <end position="153"/>
    </location>
</feature>
<dbReference type="GO" id="GO:0009408">
    <property type="term" value="P:response to heat"/>
    <property type="evidence" value="ECO:0000318"/>
    <property type="project" value="GO_Central"/>
</dbReference>
<feature type="region of interest" description="Disordered" evidence="4">
    <location>
        <begin position="141"/>
        <end position="171"/>
    </location>
</feature>
<reference evidence="6 7" key="1">
    <citation type="journal article" date="2008" name="Nature">
        <title>The genome of the model beetle and pest Tribolium castaneum.</title>
        <authorList>
            <consortium name="Tribolium Genome Sequencing Consortium"/>
            <person name="Richards S."/>
            <person name="Gibbs R.A."/>
            <person name="Weinstock G.M."/>
            <person name="Brown S.J."/>
            <person name="Denell R."/>
            <person name="Beeman R.W."/>
            <person name="Gibbs R."/>
            <person name="Beeman R.W."/>
            <person name="Brown S.J."/>
            <person name="Bucher G."/>
            <person name="Friedrich M."/>
            <person name="Grimmelikhuijzen C.J."/>
            <person name="Klingler M."/>
            <person name="Lorenzen M."/>
            <person name="Richards S."/>
            <person name="Roth S."/>
            <person name="Schroder R."/>
            <person name="Tautz D."/>
            <person name="Zdobnov E.M."/>
            <person name="Muzny D."/>
            <person name="Gibbs R.A."/>
            <person name="Weinstock G.M."/>
            <person name="Attaway T."/>
            <person name="Bell S."/>
            <person name="Buhay C.J."/>
            <person name="Chandrabose M.N."/>
            <person name="Chavez D."/>
            <person name="Clerk-Blankenburg K.P."/>
            <person name="Cree A."/>
            <person name="Dao M."/>
            <person name="Davis C."/>
            <person name="Chacko J."/>
            <person name="Dinh H."/>
            <person name="Dugan-Rocha S."/>
            <person name="Fowler G."/>
            <person name="Garner T.T."/>
            <person name="Garnes J."/>
            <person name="Gnirke A."/>
            <person name="Hawes A."/>
            <person name="Hernandez J."/>
            <person name="Hines S."/>
            <person name="Holder M."/>
            <person name="Hume J."/>
            <person name="Jhangiani S.N."/>
            <person name="Joshi V."/>
            <person name="Khan Z.M."/>
            <person name="Jackson L."/>
            <person name="Kovar C."/>
            <person name="Kowis A."/>
            <person name="Lee S."/>
            <person name="Lewis L.R."/>
            <person name="Margolis J."/>
            <person name="Morgan M."/>
            <person name="Nazareth L.V."/>
            <person name="Nguyen N."/>
            <person name="Okwuonu G."/>
            <person name="Parker D."/>
            <person name="Richards S."/>
            <person name="Ruiz S.J."/>
            <person name="Santibanez J."/>
            <person name="Savard J."/>
            <person name="Scherer S.E."/>
            <person name="Schneider B."/>
            <person name="Sodergren E."/>
            <person name="Tautz D."/>
            <person name="Vattahil S."/>
            <person name="Villasana D."/>
            <person name="White C.S."/>
            <person name="Wright R."/>
            <person name="Park Y."/>
            <person name="Beeman R.W."/>
            <person name="Lord J."/>
            <person name="Oppert B."/>
            <person name="Lorenzen M."/>
            <person name="Brown S."/>
            <person name="Wang L."/>
            <person name="Savard J."/>
            <person name="Tautz D."/>
            <person name="Richards S."/>
            <person name="Weinstock G."/>
            <person name="Gibbs R.A."/>
            <person name="Liu Y."/>
            <person name="Worley K."/>
            <person name="Weinstock G."/>
            <person name="Elsik C.G."/>
            <person name="Reese J.T."/>
            <person name="Elhaik E."/>
            <person name="Landan G."/>
            <person name="Graur D."/>
            <person name="Arensburger P."/>
            <person name="Atkinson P."/>
            <person name="Beeman R.W."/>
            <person name="Beidler J."/>
            <person name="Brown S.J."/>
            <person name="Demuth J.P."/>
            <person name="Drury D.W."/>
            <person name="Du Y.Z."/>
            <person name="Fujiwara H."/>
            <person name="Lorenzen M."/>
            <person name="Maselli V."/>
            <person name="Osanai M."/>
            <person name="Park Y."/>
            <person name="Robertson H.M."/>
            <person name="Tu Z."/>
            <person name="Wang J.J."/>
            <person name="Wang S."/>
            <person name="Richards S."/>
            <person name="Song H."/>
            <person name="Zhang L."/>
            <person name="Sodergren E."/>
            <person name="Werner D."/>
            <person name="Stanke M."/>
            <person name="Morgenstern B."/>
            <person name="Solovyev V."/>
            <person name="Kosarev P."/>
            <person name="Brown G."/>
            <person name="Chen H.C."/>
            <person name="Ermolaeva O."/>
            <person name="Hlavina W."/>
            <person name="Kapustin Y."/>
            <person name="Kiryutin B."/>
            <person name="Kitts P."/>
            <person name="Maglott D."/>
            <person name="Pruitt K."/>
            <person name="Sapojnikov V."/>
            <person name="Souvorov A."/>
            <person name="Mackey A.J."/>
            <person name="Waterhouse R.M."/>
            <person name="Wyder S."/>
            <person name="Zdobnov E.M."/>
            <person name="Zdobnov E.M."/>
            <person name="Wyder S."/>
            <person name="Kriventseva E.V."/>
            <person name="Kadowaki T."/>
            <person name="Bork P."/>
            <person name="Aranda M."/>
            <person name="Bao R."/>
            <person name="Beermann A."/>
            <person name="Berns N."/>
            <person name="Bolognesi R."/>
            <person name="Bonneton F."/>
            <person name="Bopp D."/>
            <person name="Brown S.J."/>
            <person name="Bucher G."/>
            <person name="Butts T."/>
            <person name="Chaumot A."/>
            <person name="Denell R.E."/>
            <person name="Ferrier D.E."/>
            <person name="Friedrich M."/>
            <person name="Gordon C.M."/>
            <person name="Jindra M."/>
            <person name="Klingler M."/>
            <person name="Lan Q."/>
            <person name="Lattorff H.M."/>
            <person name="Laudet V."/>
            <person name="von Levetsow C."/>
            <person name="Liu Z."/>
            <person name="Lutz R."/>
            <person name="Lynch J.A."/>
            <person name="da Fonseca R.N."/>
            <person name="Posnien N."/>
            <person name="Reuter R."/>
            <person name="Roth S."/>
            <person name="Savard J."/>
            <person name="Schinko J.B."/>
            <person name="Schmitt C."/>
            <person name="Schoppmeier M."/>
            <person name="Schroder R."/>
            <person name="Shippy T.D."/>
            <person name="Simonnet F."/>
            <person name="Marques-Souza H."/>
            <person name="Tautz D."/>
            <person name="Tomoyasu Y."/>
            <person name="Trauner J."/>
            <person name="Van der Zee M."/>
            <person name="Vervoort M."/>
            <person name="Wittkopp N."/>
            <person name="Wimmer E.A."/>
            <person name="Yang X."/>
            <person name="Jones A.K."/>
            <person name="Sattelle D.B."/>
            <person name="Ebert P.R."/>
            <person name="Nelson D."/>
            <person name="Scott J.G."/>
            <person name="Beeman R.W."/>
            <person name="Muthukrishnan S."/>
            <person name="Kramer K.J."/>
            <person name="Arakane Y."/>
            <person name="Beeman R.W."/>
            <person name="Zhu Q."/>
            <person name="Hogenkamp D."/>
            <person name="Dixit R."/>
            <person name="Oppert B."/>
            <person name="Jiang H."/>
            <person name="Zou Z."/>
            <person name="Marshall J."/>
            <person name="Elpidina E."/>
            <person name="Vinokurov K."/>
            <person name="Oppert C."/>
            <person name="Zou Z."/>
            <person name="Evans J."/>
            <person name="Lu Z."/>
            <person name="Zhao P."/>
            <person name="Sumathipala N."/>
            <person name="Altincicek B."/>
            <person name="Vilcinskas A."/>
            <person name="Williams M."/>
            <person name="Hultmark D."/>
            <person name="Hetru C."/>
            <person name="Jiang H."/>
            <person name="Grimmelikhuijzen C.J."/>
            <person name="Hauser F."/>
            <person name="Cazzamali G."/>
            <person name="Williamson M."/>
            <person name="Park Y."/>
            <person name="Li B."/>
            <person name="Tanaka Y."/>
            <person name="Predel R."/>
            <person name="Neupert S."/>
            <person name="Schachtner J."/>
            <person name="Verleyen P."/>
            <person name="Raible F."/>
            <person name="Bork P."/>
            <person name="Friedrich M."/>
            <person name="Walden K.K."/>
            <person name="Robertson H.M."/>
            <person name="Angeli S."/>
            <person name="Foret S."/>
            <person name="Bucher G."/>
            <person name="Schuetz S."/>
            <person name="Maleszka R."/>
            <person name="Wimmer E.A."/>
            <person name="Beeman R.W."/>
            <person name="Lorenzen M."/>
            <person name="Tomoyasu Y."/>
            <person name="Miller S.C."/>
            <person name="Grossmann D."/>
            <person name="Bucher G."/>
        </authorList>
    </citation>
    <scope>NUCLEOTIDE SEQUENCE [LARGE SCALE GENOMIC DNA]</scope>
    <source>
        <strain evidence="6 7">Georgia GA2</strain>
    </source>
</reference>
<dbReference type="SUPFAM" id="SSF49764">
    <property type="entry name" value="HSP20-like chaperones"/>
    <property type="match status" value="1"/>
</dbReference>
<protein>
    <submittedName>
        <fullName evidence="6">Heat shock protein 23-like Protein</fullName>
    </submittedName>
</protein>
<comment type="similarity">
    <text evidence="2 3">Belongs to the small heat shock protein (HSP20) family.</text>
</comment>
<sequence>MSLLLFGDPFESPRHPYGRLLDRYFASLLNFDDFLPLETETRGHLRQRFQAPESDVRLNKEKFQACLDVQQFKPEELTVKVSDNVVTVEGKHEEKEDEHGFISRHFVRRYVIPEGHDLGKIESRLSSDGVLSITAPRITEGGQASRNIPVIRTGQPSQHVEYDKQEDKTEE</sequence>
<dbReference type="Pfam" id="PF00011">
    <property type="entry name" value="HSP20"/>
    <property type="match status" value="1"/>
</dbReference>
<dbReference type="OrthoDB" id="1431247at2759"/>
<organism evidence="6 7">
    <name type="scientific">Tribolium castaneum</name>
    <name type="common">Red flour beetle</name>
    <dbReference type="NCBI Taxonomy" id="7070"/>
    <lineage>
        <taxon>Eukaryota</taxon>
        <taxon>Metazoa</taxon>
        <taxon>Ecdysozoa</taxon>
        <taxon>Arthropoda</taxon>
        <taxon>Hexapoda</taxon>
        <taxon>Insecta</taxon>
        <taxon>Pterygota</taxon>
        <taxon>Neoptera</taxon>
        <taxon>Endopterygota</taxon>
        <taxon>Coleoptera</taxon>
        <taxon>Polyphaga</taxon>
        <taxon>Cucujiformia</taxon>
        <taxon>Tenebrionidae</taxon>
        <taxon>Tenebrionidae incertae sedis</taxon>
        <taxon>Tribolium</taxon>
    </lineage>
</organism>
<dbReference type="GO" id="GO:0042026">
    <property type="term" value="P:protein refolding"/>
    <property type="evidence" value="ECO:0000318"/>
    <property type="project" value="GO_Central"/>
</dbReference>
<dbReference type="HOGENOM" id="CLU_095001_1_2_1"/>
<reference evidence="6 7" key="2">
    <citation type="journal article" date="2010" name="Nucleic Acids Res.">
        <title>BeetleBase in 2010: revisions to provide comprehensive genomic information for Tribolium castaneum.</title>
        <authorList>
            <person name="Kim H.S."/>
            <person name="Murphy T."/>
            <person name="Xia J."/>
            <person name="Caragea D."/>
            <person name="Park Y."/>
            <person name="Beeman R.W."/>
            <person name="Lorenzen M.D."/>
            <person name="Butcher S."/>
            <person name="Manak J.R."/>
            <person name="Brown S.J."/>
        </authorList>
    </citation>
    <scope>GENOME REANNOTATION</scope>
    <source>
        <strain evidence="6 7">Georgia GA2</strain>
    </source>
</reference>
<name>D6WXQ7_TRICA</name>
<dbReference type="eggNOG" id="KOG3591">
    <property type="taxonomic scope" value="Eukaryota"/>
</dbReference>
<evidence type="ECO:0000256" key="4">
    <source>
        <dbReference type="SAM" id="MobiDB-lite"/>
    </source>
</evidence>
<dbReference type="EMBL" id="KQ971362">
    <property type="protein sequence ID" value="EFA07948.1"/>
    <property type="molecule type" value="Genomic_DNA"/>
</dbReference>
<dbReference type="GO" id="GO:0005634">
    <property type="term" value="C:nucleus"/>
    <property type="evidence" value="ECO:0000318"/>
    <property type="project" value="GO_Central"/>
</dbReference>
<dbReference type="InterPro" id="IPR001436">
    <property type="entry name" value="Alpha-crystallin/sHSP_animal"/>
</dbReference>
<dbReference type="Gene3D" id="2.60.40.790">
    <property type="match status" value="1"/>
</dbReference>
<dbReference type="PROSITE" id="PS01031">
    <property type="entry name" value="SHSP"/>
    <property type="match status" value="1"/>
</dbReference>
<keyword evidence="1 6" id="KW-0346">Stress response</keyword>
<evidence type="ECO:0000256" key="2">
    <source>
        <dbReference type="PROSITE-ProRule" id="PRU00285"/>
    </source>
</evidence>
<dbReference type="CDD" id="cd06526">
    <property type="entry name" value="metazoan_ACD"/>
    <property type="match status" value="1"/>
</dbReference>
<evidence type="ECO:0000313" key="6">
    <source>
        <dbReference type="EMBL" id="EFA07948.1"/>
    </source>
</evidence>
<dbReference type="STRING" id="7070.D6WXQ7"/>
<evidence type="ECO:0000256" key="3">
    <source>
        <dbReference type="RuleBase" id="RU003616"/>
    </source>
</evidence>
<accession>D6WXQ7</accession>